<evidence type="ECO:0000256" key="2">
    <source>
        <dbReference type="SAM" id="Phobius"/>
    </source>
</evidence>
<evidence type="ECO:0000256" key="1">
    <source>
        <dbReference type="SAM" id="MobiDB-lite"/>
    </source>
</evidence>
<feature type="region of interest" description="Disordered" evidence="1">
    <location>
        <begin position="23"/>
        <end position="47"/>
    </location>
</feature>
<organism evidence="3 4">
    <name type="scientific">Prorocentrum cordatum</name>
    <dbReference type="NCBI Taxonomy" id="2364126"/>
    <lineage>
        <taxon>Eukaryota</taxon>
        <taxon>Sar</taxon>
        <taxon>Alveolata</taxon>
        <taxon>Dinophyceae</taxon>
        <taxon>Prorocentrales</taxon>
        <taxon>Prorocentraceae</taxon>
        <taxon>Prorocentrum</taxon>
    </lineage>
</organism>
<reference evidence="3" key="1">
    <citation type="submission" date="2023-10" db="EMBL/GenBank/DDBJ databases">
        <authorList>
            <person name="Chen Y."/>
            <person name="Shah S."/>
            <person name="Dougan E. K."/>
            <person name="Thang M."/>
            <person name="Chan C."/>
        </authorList>
    </citation>
    <scope>NUCLEOTIDE SEQUENCE [LARGE SCALE GENOMIC DNA]</scope>
</reference>
<keyword evidence="2" id="KW-1133">Transmembrane helix</keyword>
<feature type="compositionally biased region" description="Low complexity" evidence="1">
    <location>
        <begin position="35"/>
        <end position="46"/>
    </location>
</feature>
<evidence type="ECO:0000313" key="3">
    <source>
        <dbReference type="EMBL" id="CAK0905913.1"/>
    </source>
</evidence>
<sequence>MASPRPSPAWCCLRWLSALRSGEPAAPHGREEAAEAPAAGVSPAAGAREEVRRHLVQELYRVRHQHPERRGGLEKSPAAGPAADPAGLDLHSGRLDAAEQARAARLGRARRAQASAMRVLVPLGCLLGFLLVLCVGGAARSIDAARTGLTGQPAGEEHGVAWPEDDMAAPLPQRSRLHAISDSLSAVTSCVGHIPRWVHRLARLGARVDGALQLARVPRRGSPDAVEAEPLLQDGAARVRARCPARAVLGVLGRPRQAGGQPPSACRDAVLLAHLPRARSTSAARRPDERRGLLAAGAG</sequence>
<keyword evidence="4" id="KW-1185">Reference proteome</keyword>
<dbReference type="Proteomes" id="UP001189429">
    <property type="component" value="Unassembled WGS sequence"/>
</dbReference>
<proteinExistence type="predicted"/>
<name>A0ABN9Y0F5_9DINO</name>
<keyword evidence="2" id="KW-0812">Transmembrane</keyword>
<feature type="compositionally biased region" description="Low complexity" evidence="1">
    <location>
        <begin position="77"/>
        <end position="90"/>
    </location>
</feature>
<gene>
    <name evidence="3" type="ORF">PCOR1329_LOCUS81443</name>
</gene>
<feature type="transmembrane region" description="Helical" evidence="2">
    <location>
        <begin position="119"/>
        <end position="139"/>
    </location>
</feature>
<evidence type="ECO:0000313" key="4">
    <source>
        <dbReference type="Proteomes" id="UP001189429"/>
    </source>
</evidence>
<keyword evidence="2" id="KW-0472">Membrane</keyword>
<feature type="region of interest" description="Disordered" evidence="1">
    <location>
        <begin position="62"/>
        <end position="90"/>
    </location>
</feature>
<protein>
    <submittedName>
        <fullName evidence="3">Uncharacterized protein</fullName>
    </submittedName>
</protein>
<accession>A0ABN9Y0F5</accession>
<dbReference type="EMBL" id="CAUYUJ010021616">
    <property type="protein sequence ID" value="CAK0905913.1"/>
    <property type="molecule type" value="Genomic_DNA"/>
</dbReference>
<feature type="region of interest" description="Disordered" evidence="1">
    <location>
        <begin position="279"/>
        <end position="299"/>
    </location>
</feature>
<comment type="caution">
    <text evidence="3">The sequence shown here is derived from an EMBL/GenBank/DDBJ whole genome shotgun (WGS) entry which is preliminary data.</text>
</comment>